<dbReference type="InterPro" id="IPR048254">
    <property type="entry name" value="CDP_ALCOHOL_P_TRANSF_CS"/>
</dbReference>
<dbReference type="GO" id="GO:0008654">
    <property type="term" value="P:phospholipid biosynthetic process"/>
    <property type="evidence" value="ECO:0007669"/>
    <property type="project" value="InterPro"/>
</dbReference>
<accession>A0A1V0SBU3</accession>
<dbReference type="GO" id="GO:0016020">
    <property type="term" value="C:membrane"/>
    <property type="evidence" value="ECO:0007669"/>
    <property type="project" value="InterPro"/>
</dbReference>
<proteinExistence type="predicted"/>
<sequence length="194" mass="22517">MRKLPCDIDNPIDNFLINICENSSDFLKKNNFTPNILTTISLLIAIFSVILFYYDYYELAAIFFMISYFFDCCDGHFARKYNMMSKFGCYYDHVADTLKYVMLGTVMYYKSKNKFFKILPIFILLFALGLVHTGCIEIYTDDQNKSDSLSYFKDLCPTPTAPELALQYTKFFGFGTLNLVIVCLIFTFGTDMLK</sequence>
<dbReference type="Gene3D" id="1.20.120.1760">
    <property type="match status" value="1"/>
</dbReference>
<reference evidence="3" key="1">
    <citation type="journal article" date="2017" name="Science">
        <title>Giant viruses with an expanded complement of translation system components.</title>
        <authorList>
            <person name="Schulz F."/>
            <person name="Yutin N."/>
            <person name="Ivanova N.N."/>
            <person name="Ortega D.R."/>
            <person name="Lee T.K."/>
            <person name="Vierheilig J."/>
            <person name="Daims H."/>
            <person name="Horn M."/>
            <person name="Wagner M."/>
            <person name="Jensen G.J."/>
            <person name="Kyrpides N.C."/>
            <person name="Koonin E.V."/>
            <person name="Woyke T."/>
        </authorList>
    </citation>
    <scope>NUCLEOTIDE SEQUENCE</scope>
    <source>
        <strain evidence="3">CTV1</strain>
    </source>
</reference>
<dbReference type="GO" id="GO:0016780">
    <property type="term" value="F:phosphotransferase activity, for other substituted phosphate groups"/>
    <property type="evidence" value="ECO:0007669"/>
    <property type="project" value="InterPro"/>
</dbReference>
<evidence type="ECO:0000256" key="1">
    <source>
        <dbReference type="ARBA" id="ARBA00022679"/>
    </source>
</evidence>
<dbReference type="EMBL" id="KY684084">
    <property type="protein sequence ID" value="ARF09144.1"/>
    <property type="molecule type" value="Genomic_DNA"/>
</dbReference>
<protein>
    <submittedName>
        <fullName evidence="3">CDP-alcohol phosphatidyltransferase</fullName>
    </submittedName>
</protein>
<dbReference type="InterPro" id="IPR000462">
    <property type="entry name" value="CDP-OH_P_trans"/>
</dbReference>
<dbReference type="InterPro" id="IPR043130">
    <property type="entry name" value="CDP-OH_PTrfase_TM_dom"/>
</dbReference>
<keyword evidence="2" id="KW-0812">Transmembrane</keyword>
<gene>
    <name evidence="3" type="ORF">Catovirus_2_93</name>
</gene>
<keyword evidence="2" id="KW-0472">Membrane</keyword>
<feature type="transmembrane region" description="Helical" evidence="2">
    <location>
        <begin position="171"/>
        <end position="189"/>
    </location>
</feature>
<organism evidence="3">
    <name type="scientific">Catovirus CTV1</name>
    <dbReference type="NCBI Taxonomy" id="1977631"/>
    <lineage>
        <taxon>Viruses</taxon>
        <taxon>Varidnaviria</taxon>
        <taxon>Bamfordvirae</taxon>
        <taxon>Nucleocytoviricota</taxon>
        <taxon>Megaviricetes</taxon>
        <taxon>Imitervirales</taxon>
        <taxon>Mimiviridae</taxon>
        <taxon>Klosneuvirinae</taxon>
        <taxon>Catovirus</taxon>
    </lineage>
</organism>
<name>A0A1V0SBU3_9VIRU</name>
<dbReference type="Pfam" id="PF01066">
    <property type="entry name" value="CDP-OH_P_transf"/>
    <property type="match status" value="1"/>
</dbReference>
<evidence type="ECO:0000256" key="2">
    <source>
        <dbReference type="SAM" id="Phobius"/>
    </source>
</evidence>
<dbReference type="PROSITE" id="PS00379">
    <property type="entry name" value="CDP_ALCOHOL_P_TRANSF"/>
    <property type="match status" value="1"/>
</dbReference>
<feature type="transmembrane region" description="Helical" evidence="2">
    <location>
        <begin position="118"/>
        <end position="139"/>
    </location>
</feature>
<evidence type="ECO:0000313" key="3">
    <source>
        <dbReference type="EMBL" id="ARF09144.1"/>
    </source>
</evidence>
<feature type="transmembrane region" description="Helical" evidence="2">
    <location>
        <begin position="36"/>
        <end position="54"/>
    </location>
</feature>
<keyword evidence="1 3" id="KW-0808">Transferase</keyword>
<feature type="transmembrane region" description="Helical" evidence="2">
    <location>
        <begin position="60"/>
        <end position="78"/>
    </location>
</feature>
<keyword evidence="2" id="KW-1133">Transmembrane helix</keyword>